<reference evidence="1 2" key="1">
    <citation type="submission" date="2018-11" db="EMBL/GenBank/DDBJ databases">
        <authorList>
            <consortium name="Pathogen Informatics"/>
        </authorList>
    </citation>
    <scope>NUCLEOTIDE SEQUENCE [LARGE SCALE GENOMIC DNA]</scope>
</reference>
<protein>
    <submittedName>
        <fullName evidence="1">Uncharacterized protein</fullName>
    </submittedName>
</protein>
<organism evidence="1 2">
    <name type="scientific">Dibothriocephalus latus</name>
    <name type="common">Fish tapeworm</name>
    <name type="synonym">Diphyllobothrium latum</name>
    <dbReference type="NCBI Taxonomy" id="60516"/>
    <lineage>
        <taxon>Eukaryota</taxon>
        <taxon>Metazoa</taxon>
        <taxon>Spiralia</taxon>
        <taxon>Lophotrochozoa</taxon>
        <taxon>Platyhelminthes</taxon>
        <taxon>Cestoda</taxon>
        <taxon>Eucestoda</taxon>
        <taxon>Diphyllobothriidea</taxon>
        <taxon>Diphyllobothriidae</taxon>
        <taxon>Dibothriocephalus</taxon>
    </lineage>
</organism>
<evidence type="ECO:0000313" key="1">
    <source>
        <dbReference type="EMBL" id="VDN28878.1"/>
    </source>
</evidence>
<dbReference type="AlphaFoldDB" id="A0A3P7N193"/>
<gene>
    <name evidence="1" type="ORF">DILT_LOCUS15259</name>
</gene>
<accession>A0A3P7N193</accession>
<name>A0A3P7N193_DIBLA</name>
<dbReference type="OrthoDB" id="9994905at2759"/>
<sequence length="242" mass="27737">MIHRGIWAPEVILERLRAHPDFDSYFLNDDTPSDVSSGTQSQEQVLDGKCIRIGRQDNRIPFSLALKGDRPDRVCVFLECFYDLACVERWSARMCAYESMLYEYQLMATHLAAEHLDTPAPCQPILPGQTFEDFRTQFSAFHNITDLSLDDQCVLIQIRPNTCHLLTNLKPCDRRKAFGITPLNAPSPAPGRRLVGSHNGYRQSTVARFRALAMSLRYIRRNEYLRTEDWIWAVPAQCTAVI</sequence>
<keyword evidence="2" id="KW-1185">Reference proteome</keyword>
<dbReference type="Proteomes" id="UP000281553">
    <property type="component" value="Unassembled WGS sequence"/>
</dbReference>
<dbReference type="EMBL" id="UYRU01078153">
    <property type="protein sequence ID" value="VDN28878.1"/>
    <property type="molecule type" value="Genomic_DNA"/>
</dbReference>
<proteinExistence type="predicted"/>
<evidence type="ECO:0000313" key="2">
    <source>
        <dbReference type="Proteomes" id="UP000281553"/>
    </source>
</evidence>